<dbReference type="InterPro" id="IPR024326">
    <property type="entry name" value="RRP7_C"/>
</dbReference>
<organism evidence="6 7">
    <name type="scientific">Musa acuminata subsp. malaccensis</name>
    <name type="common">Wild banana</name>
    <name type="synonym">Musa malaccensis</name>
    <dbReference type="NCBI Taxonomy" id="214687"/>
    <lineage>
        <taxon>Eukaryota</taxon>
        <taxon>Viridiplantae</taxon>
        <taxon>Streptophyta</taxon>
        <taxon>Embryophyta</taxon>
        <taxon>Tracheophyta</taxon>
        <taxon>Spermatophyta</taxon>
        <taxon>Magnoliopsida</taxon>
        <taxon>Liliopsida</taxon>
        <taxon>Zingiberales</taxon>
        <taxon>Musaceae</taxon>
        <taxon>Musa</taxon>
    </lineage>
</organism>
<reference evidence="5" key="1">
    <citation type="submission" date="2021-03" db="EMBL/GenBank/DDBJ databases">
        <authorList>
            <consortium name="Genoscope - CEA"/>
            <person name="William W."/>
        </authorList>
    </citation>
    <scope>NUCLEOTIDE SEQUENCE</scope>
    <source>
        <strain evidence="5">Doubled-haploid Pahang</strain>
    </source>
</reference>
<dbReference type="EMBL" id="HG996476">
    <property type="protein sequence ID" value="CAG1852380.1"/>
    <property type="molecule type" value="Genomic_DNA"/>
</dbReference>
<dbReference type="OrthoDB" id="5390at2759"/>
<dbReference type="AlphaFoldDB" id="A0A804KTF2"/>
<evidence type="ECO:0000256" key="3">
    <source>
        <dbReference type="SAM" id="MobiDB-lite"/>
    </source>
</evidence>
<dbReference type="PANTHER" id="PTHR13191">
    <property type="entry name" value="RIBOSOMAL RNA PROCESSING PROTEIN 7-RELATED"/>
    <property type="match status" value="1"/>
</dbReference>
<feature type="region of interest" description="Disordered" evidence="3">
    <location>
        <begin position="76"/>
        <end position="176"/>
    </location>
</feature>
<proteinExistence type="inferred from homology"/>
<dbReference type="InParanoid" id="A0A804KTF2"/>
<dbReference type="EnsemblPlants" id="Ma10_t06920.2">
    <property type="protein sequence ID" value="Ma10_p06920.2"/>
    <property type="gene ID" value="Ma10_g06920"/>
</dbReference>
<gene>
    <name evidence="5" type="ORF">GSMUA_306060.1</name>
</gene>
<dbReference type="Gramene" id="Ma10_t06920.2">
    <property type="protein sequence ID" value="Ma10_p06920.2"/>
    <property type="gene ID" value="Ma10_g06920"/>
</dbReference>
<dbReference type="Proteomes" id="UP000012960">
    <property type="component" value="Unplaced"/>
</dbReference>
<dbReference type="InterPro" id="IPR040446">
    <property type="entry name" value="RRP7"/>
</dbReference>
<protein>
    <submittedName>
        <fullName evidence="5">(wild Malaysian banana) hypothetical protein</fullName>
    </submittedName>
</protein>
<dbReference type="GO" id="GO:0006364">
    <property type="term" value="P:rRNA processing"/>
    <property type="evidence" value="ECO:0000318"/>
    <property type="project" value="GO_Central"/>
</dbReference>
<evidence type="ECO:0000259" key="4">
    <source>
        <dbReference type="Pfam" id="PF12923"/>
    </source>
</evidence>
<keyword evidence="7" id="KW-1185">Reference proteome</keyword>
<dbReference type="GO" id="GO:0032545">
    <property type="term" value="C:CURI complex"/>
    <property type="evidence" value="ECO:0000318"/>
    <property type="project" value="GO_Central"/>
</dbReference>
<dbReference type="PANTHER" id="PTHR13191:SF0">
    <property type="entry name" value="RIBOSOMAL RNA-PROCESSING PROTEIN 7 HOMOLOG A-RELATED"/>
    <property type="match status" value="1"/>
</dbReference>
<sequence length="367" mass="41337">MGKDKKVGKAAQGTTKSLPKLTKKKLKLEEDPDSGNQTAGGASTEAENNLRILKGKKVWKAAKGTSKLLVKLRKKKLKLEEDPSFDDQTVEGASTEAKNNLRILKEHKKNKAKPMEKKGKLSKRKKGGEDNKSFTSNGGQHLNKDDHVFDLINSGQTSENGSVEVKEQSETVGSSGVEEACIGKRIKTKKLKRVGKSKRSDHVSEKKVQLEKLAEVDSEKVDEISSVDEDCTRGMKKWLINYKESRQGLKILQQRIDEFITAYEAQQEQERREREAIAAEGGWTVVVHHKGRKKTTDSESGITVGSVAQAAVLDNMARKKNKEVALDFYRFKKQEAQRSEVMLLQSKFEQDKKRIQQLRAARKFRPY</sequence>
<dbReference type="GO" id="GO:0000028">
    <property type="term" value="P:ribosomal small subunit assembly"/>
    <property type="evidence" value="ECO:0000318"/>
    <property type="project" value="GO_Central"/>
</dbReference>
<feature type="compositionally biased region" description="Polar residues" evidence="3">
    <location>
        <begin position="35"/>
        <end position="47"/>
    </location>
</feature>
<reference evidence="6" key="2">
    <citation type="submission" date="2021-05" db="UniProtKB">
        <authorList>
            <consortium name="EnsemblPlants"/>
        </authorList>
    </citation>
    <scope>IDENTIFICATION</scope>
    <source>
        <strain evidence="6">subsp. malaccensis</strain>
    </source>
</reference>
<dbReference type="GO" id="GO:0034456">
    <property type="term" value="C:UTP-C complex"/>
    <property type="evidence" value="ECO:0000318"/>
    <property type="project" value="GO_Central"/>
</dbReference>
<dbReference type="Pfam" id="PF12923">
    <property type="entry name" value="RRP7"/>
    <property type="match status" value="1"/>
</dbReference>
<dbReference type="FunCoup" id="A0A804KTF2">
    <property type="interactions" value="10"/>
</dbReference>
<evidence type="ECO:0000256" key="2">
    <source>
        <dbReference type="SAM" id="Coils"/>
    </source>
</evidence>
<accession>A0A804KTF2</accession>
<keyword evidence="2" id="KW-0175">Coiled coil</keyword>
<comment type="similarity">
    <text evidence="1">Belongs to the RRP7 family.</text>
</comment>
<feature type="domain" description="Ribosomal RNA-processing protein 7 C-terminal" evidence="4">
    <location>
        <begin position="244"/>
        <end position="367"/>
    </location>
</feature>
<evidence type="ECO:0000313" key="5">
    <source>
        <dbReference type="EMBL" id="CAG1852380.1"/>
    </source>
</evidence>
<feature type="coiled-coil region" evidence="2">
    <location>
        <begin position="249"/>
        <end position="280"/>
    </location>
</feature>
<evidence type="ECO:0000313" key="6">
    <source>
        <dbReference type="EnsemblPlants" id="Ma10_p06920.2"/>
    </source>
</evidence>
<dbReference type="Gene3D" id="6.10.250.1770">
    <property type="match status" value="1"/>
</dbReference>
<name>A0A804KTF2_MUSAM</name>
<evidence type="ECO:0000313" key="7">
    <source>
        <dbReference type="Proteomes" id="UP000012960"/>
    </source>
</evidence>
<evidence type="ECO:0000256" key="1">
    <source>
        <dbReference type="ARBA" id="ARBA00006110"/>
    </source>
</evidence>
<feature type="region of interest" description="Disordered" evidence="3">
    <location>
        <begin position="1"/>
        <end position="51"/>
    </location>
</feature>